<keyword evidence="4" id="KW-0804">Transcription</keyword>
<evidence type="ECO:0000256" key="5">
    <source>
        <dbReference type="ARBA" id="ARBA00023242"/>
    </source>
</evidence>
<dbReference type="OrthoDB" id="5599552at2759"/>
<dbReference type="InterPro" id="IPR021740">
    <property type="entry name" value="Velvet"/>
</dbReference>
<dbReference type="InterPro" id="IPR037525">
    <property type="entry name" value="Velvet_dom"/>
</dbReference>
<comment type="caution">
    <text evidence="7">The sequence shown here is derived from an EMBL/GenBank/DDBJ whole genome shotgun (WGS) entry which is preliminary data.</text>
</comment>
<evidence type="ECO:0000313" key="7">
    <source>
        <dbReference type="EMBL" id="KAJ5110690.1"/>
    </source>
</evidence>
<keyword evidence="5" id="KW-0539">Nucleus</keyword>
<keyword evidence="3" id="KW-0805">Transcription regulation</keyword>
<dbReference type="PROSITE" id="PS51821">
    <property type="entry name" value="VELVET"/>
    <property type="match status" value="1"/>
</dbReference>
<dbReference type="PANTHER" id="PTHR33572:SF18">
    <property type="entry name" value="SPORE DEVELOPMENT REGULATOR VOSA"/>
    <property type="match status" value="1"/>
</dbReference>
<dbReference type="GO" id="GO:0030435">
    <property type="term" value="P:sporulation resulting in formation of a cellular spore"/>
    <property type="evidence" value="ECO:0007669"/>
    <property type="project" value="UniProtKB-KW"/>
</dbReference>
<reference evidence="7" key="2">
    <citation type="journal article" date="2023" name="IMA Fungus">
        <title>Comparative genomic study of the Penicillium genus elucidates a diverse pangenome and 15 lateral gene transfer events.</title>
        <authorList>
            <person name="Petersen C."/>
            <person name="Sorensen T."/>
            <person name="Nielsen M.R."/>
            <person name="Sondergaard T.E."/>
            <person name="Sorensen J.L."/>
            <person name="Fitzpatrick D.A."/>
            <person name="Frisvad J.C."/>
            <person name="Nielsen K.L."/>
        </authorList>
    </citation>
    <scope>NUCLEOTIDE SEQUENCE</scope>
    <source>
        <strain evidence="7">IBT 30761</strain>
    </source>
</reference>
<dbReference type="RefSeq" id="XP_056478760.1">
    <property type="nucleotide sequence ID" value="XM_056613719.1"/>
</dbReference>
<accession>A0A9W9G2Z2</accession>
<dbReference type="Gene3D" id="2.60.40.3960">
    <property type="entry name" value="Velvet domain"/>
    <property type="match status" value="1"/>
</dbReference>
<keyword evidence="2" id="KW-0749">Sporulation</keyword>
<dbReference type="Pfam" id="PF11754">
    <property type="entry name" value="Velvet"/>
    <property type="match status" value="2"/>
</dbReference>
<protein>
    <submittedName>
        <fullName evidence="7">Velvet factor</fullName>
    </submittedName>
</protein>
<keyword evidence="8" id="KW-1185">Reference proteome</keyword>
<dbReference type="EMBL" id="JAPQKI010000002">
    <property type="protein sequence ID" value="KAJ5110690.1"/>
    <property type="molecule type" value="Genomic_DNA"/>
</dbReference>
<name>A0A9W9G2Z2_9EURO</name>
<dbReference type="GeneID" id="81352698"/>
<evidence type="ECO:0000256" key="4">
    <source>
        <dbReference type="ARBA" id="ARBA00023163"/>
    </source>
</evidence>
<evidence type="ECO:0000256" key="3">
    <source>
        <dbReference type="ARBA" id="ARBA00023015"/>
    </source>
</evidence>
<comment type="subcellular location">
    <subcellularLocation>
        <location evidence="1">Nucleus</location>
    </subcellularLocation>
</comment>
<evidence type="ECO:0000259" key="6">
    <source>
        <dbReference type="PROSITE" id="PS51821"/>
    </source>
</evidence>
<feature type="domain" description="Velvet" evidence="6">
    <location>
        <begin position="124"/>
        <end position="286"/>
    </location>
</feature>
<dbReference type="GO" id="GO:0005634">
    <property type="term" value="C:nucleus"/>
    <property type="evidence" value="ECO:0007669"/>
    <property type="project" value="UniProtKB-SubCell"/>
</dbReference>
<evidence type="ECO:0000256" key="1">
    <source>
        <dbReference type="ARBA" id="ARBA00004123"/>
    </source>
</evidence>
<dbReference type="PANTHER" id="PTHR33572">
    <property type="entry name" value="SPORE DEVELOPMENT REGULATOR VOSA"/>
    <property type="match status" value="1"/>
</dbReference>
<proteinExistence type="predicted"/>
<evidence type="ECO:0000256" key="2">
    <source>
        <dbReference type="ARBA" id="ARBA00022969"/>
    </source>
</evidence>
<dbReference type="InterPro" id="IPR038491">
    <property type="entry name" value="Velvet_dom_sf"/>
</dbReference>
<organism evidence="7 8">
    <name type="scientific">Penicillium argentinense</name>
    <dbReference type="NCBI Taxonomy" id="1131581"/>
    <lineage>
        <taxon>Eukaryota</taxon>
        <taxon>Fungi</taxon>
        <taxon>Dikarya</taxon>
        <taxon>Ascomycota</taxon>
        <taxon>Pezizomycotina</taxon>
        <taxon>Eurotiomycetes</taxon>
        <taxon>Eurotiomycetidae</taxon>
        <taxon>Eurotiales</taxon>
        <taxon>Aspergillaceae</taxon>
        <taxon>Penicillium</taxon>
    </lineage>
</organism>
<sequence length="286" mass="31654">MQTVPRTILQTLEKAIESLDGHTPAGTSPSISHLQAPVGFRNRLSLPAAASILRPSHNKALPSSSIFGLLFKLSNGNQNATMDLNLSPRSIPFSSTPADGLPEMAPLNSTSATMFEDASVPHQVQGSDFELVIRQQPDRARVLGGKKTGSHLIDPPPIVQVRMRDDGSDLALYLQSRYYFMACSLHDASADRPVVVAPMPLTGTLVSSLRRLKDDNNKDGSFCVFGDMTVNIDGEFRLQFSMFEMRDKQAIFLKSTISNRFRVWRRKDFPGYIPATPSHACLRRRR</sequence>
<reference evidence="7" key="1">
    <citation type="submission" date="2022-11" db="EMBL/GenBank/DDBJ databases">
        <authorList>
            <person name="Petersen C."/>
        </authorList>
    </citation>
    <scope>NUCLEOTIDE SEQUENCE</scope>
    <source>
        <strain evidence="7">IBT 30761</strain>
    </source>
</reference>
<dbReference type="AlphaFoldDB" id="A0A9W9G2Z2"/>
<dbReference type="Proteomes" id="UP001149074">
    <property type="component" value="Unassembled WGS sequence"/>
</dbReference>
<gene>
    <name evidence="7" type="ORF">N7532_001225</name>
</gene>
<evidence type="ECO:0000313" key="8">
    <source>
        <dbReference type="Proteomes" id="UP001149074"/>
    </source>
</evidence>